<dbReference type="InterPro" id="IPR023393">
    <property type="entry name" value="START-like_dom_sf"/>
</dbReference>
<dbReference type="AlphaFoldDB" id="A0A363NLV2"/>
<evidence type="ECO:0000313" key="3">
    <source>
        <dbReference type="EMBL" id="PUV21621.1"/>
    </source>
</evidence>
<comment type="caution">
    <text evidence="3">The sequence shown here is derived from an EMBL/GenBank/DDBJ whole genome shotgun (WGS) entry which is preliminary data.</text>
</comment>
<protein>
    <recommendedName>
        <fullName evidence="2">Activator of Hsp90 ATPase homologue 1/2-like C-terminal domain-containing protein</fullName>
    </recommendedName>
</protein>
<dbReference type="Gene3D" id="3.30.530.20">
    <property type="match status" value="1"/>
</dbReference>
<proteinExistence type="inferred from homology"/>
<feature type="domain" description="Activator of Hsp90 ATPase homologue 1/2-like C-terminal" evidence="2">
    <location>
        <begin position="12"/>
        <end position="134"/>
    </location>
</feature>
<accession>A0A363NLV2</accession>
<dbReference type="SUPFAM" id="SSF55961">
    <property type="entry name" value="Bet v1-like"/>
    <property type="match status" value="1"/>
</dbReference>
<dbReference type="InterPro" id="IPR013538">
    <property type="entry name" value="ASHA1/2-like_C"/>
</dbReference>
<organism evidence="3 4">
    <name type="scientific">Sphingobacterium athyrii</name>
    <dbReference type="NCBI Taxonomy" id="2152717"/>
    <lineage>
        <taxon>Bacteria</taxon>
        <taxon>Pseudomonadati</taxon>
        <taxon>Bacteroidota</taxon>
        <taxon>Sphingobacteriia</taxon>
        <taxon>Sphingobacteriales</taxon>
        <taxon>Sphingobacteriaceae</taxon>
        <taxon>Sphingobacterium</taxon>
    </lineage>
</organism>
<dbReference type="Pfam" id="PF08327">
    <property type="entry name" value="AHSA1"/>
    <property type="match status" value="1"/>
</dbReference>
<gene>
    <name evidence="3" type="ORF">DCO56_25070</name>
</gene>
<evidence type="ECO:0000256" key="1">
    <source>
        <dbReference type="ARBA" id="ARBA00006817"/>
    </source>
</evidence>
<sequence length="146" mass="16753">MEQIKIQTHIAARVETIWNAYTSAEDIMEWNRASEDWHCTDAINDLRVGGKFKNRMEAKDGSIGFDFTGTYTALEPFKKIAYVMPDGRQVTINFTTKKSATDIEVIFDAESENPIEMQRHGWQAILDNFKAYVEKTYGNTSYGQTH</sequence>
<dbReference type="Proteomes" id="UP000250831">
    <property type="component" value="Unassembled WGS sequence"/>
</dbReference>
<dbReference type="RefSeq" id="WP_108636446.1">
    <property type="nucleotide sequence ID" value="NZ_DAMCKI010000019.1"/>
</dbReference>
<keyword evidence="4" id="KW-1185">Reference proteome</keyword>
<dbReference type="EMBL" id="QCXX01000009">
    <property type="protein sequence ID" value="PUV21621.1"/>
    <property type="molecule type" value="Genomic_DNA"/>
</dbReference>
<name>A0A363NLV2_9SPHI</name>
<dbReference type="OrthoDB" id="384974at2"/>
<reference evidence="3 4" key="1">
    <citation type="submission" date="2018-04" db="EMBL/GenBank/DDBJ databases">
        <title>Sphingobacterium sp. M46 Genome.</title>
        <authorList>
            <person name="Cheng J."/>
            <person name="Li Y."/>
        </authorList>
    </citation>
    <scope>NUCLEOTIDE SEQUENCE [LARGE SCALE GENOMIC DNA]</scope>
    <source>
        <strain evidence="3 4">M46</strain>
    </source>
</reference>
<evidence type="ECO:0000313" key="4">
    <source>
        <dbReference type="Proteomes" id="UP000250831"/>
    </source>
</evidence>
<comment type="similarity">
    <text evidence="1">Belongs to the AHA1 family.</text>
</comment>
<evidence type="ECO:0000259" key="2">
    <source>
        <dbReference type="Pfam" id="PF08327"/>
    </source>
</evidence>